<organism evidence="7 8">
    <name type="scientific">Cladosporium halotolerans</name>
    <dbReference type="NCBI Taxonomy" id="1052096"/>
    <lineage>
        <taxon>Eukaryota</taxon>
        <taxon>Fungi</taxon>
        <taxon>Dikarya</taxon>
        <taxon>Ascomycota</taxon>
        <taxon>Pezizomycotina</taxon>
        <taxon>Dothideomycetes</taxon>
        <taxon>Dothideomycetidae</taxon>
        <taxon>Cladosporiales</taxon>
        <taxon>Cladosporiaceae</taxon>
        <taxon>Cladosporium</taxon>
    </lineage>
</organism>
<feature type="compositionally biased region" description="Polar residues" evidence="5">
    <location>
        <begin position="397"/>
        <end position="406"/>
    </location>
</feature>
<gene>
    <name evidence="7" type="ORF">WHR41_08607</name>
</gene>
<keyword evidence="1" id="KW-0479">Metal-binding</keyword>
<evidence type="ECO:0000256" key="5">
    <source>
        <dbReference type="SAM" id="MobiDB-lite"/>
    </source>
</evidence>
<dbReference type="InterPro" id="IPR011011">
    <property type="entry name" value="Znf_FYVE_PHD"/>
</dbReference>
<dbReference type="GO" id="GO:0032221">
    <property type="term" value="C:Rpd3S complex"/>
    <property type="evidence" value="ECO:0007669"/>
    <property type="project" value="TreeGrafter"/>
</dbReference>
<feature type="compositionally biased region" description="Basic and acidic residues" evidence="5">
    <location>
        <begin position="459"/>
        <end position="468"/>
    </location>
</feature>
<evidence type="ECO:0000313" key="8">
    <source>
        <dbReference type="Proteomes" id="UP000803884"/>
    </source>
</evidence>
<feature type="compositionally biased region" description="Basic and acidic residues" evidence="5">
    <location>
        <begin position="1"/>
        <end position="16"/>
    </location>
</feature>
<keyword evidence="8" id="KW-1185">Reference proteome</keyword>
<feature type="compositionally biased region" description="Acidic residues" evidence="5">
    <location>
        <begin position="570"/>
        <end position="580"/>
    </location>
</feature>
<dbReference type="InterPro" id="IPR052819">
    <property type="entry name" value="Chromatin_regulatory_protein"/>
</dbReference>
<dbReference type="SMART" id="SM00249">
    <property type="entry name" value="PHD"/>
    <property type="match status" value="2"/>
</dbReference>
<dbReference type="PROSITE" id="PS01359">
    <property type="entry name" value="ZF_PHD_1"/>
    <property type="match status" value="1"/>
</dbReference>
<dbReference type="GO" id="GO:0008270">
    <property type="term" value="F:zinc ion binding"/>
    <property type="evidence" value="ECO:0007669"/>
    <property type="project" value="UniProtKB-KW"/>
</dbReference>
<dbReference type="InterPro" id="IPR001965">
    <property type="entry name" value="Znf_PHD"/>
</dbReference>
<protein>
    <recommendedName>
        <fullName evidence="6">PHD-type domain-containing protein</fullName>
    </recommendedName>
</protein>
<feature type="region of interest" description="Disordered" evidence="5">
    <location>
        <begin position="1"/>
        <end position="186"/>
    </location>
</feature>
<feature type="region of interest" description="Disordered" evidence="5">
    <location>
        <begin position="286"/>
        <end position="581"/>
    </location>
</feature>
<name>A0AB34KCY2_9PEZI</name>
<feature type="compositionally biased region" description="Low complexity" evidence="5">
    <location>
        <begin position="511"/>
        <end position="524"/>
    </location>
</feature>
<feature type="region of interest" description="Disordered" evidence="5">
    <location>
        <begin position="945"/>
        <end position="971"/>
    </location>
</feature>
<dbReference type="GO" id="GO:0006357">
    <property type="term" value="P:regulation of transcription by RNA polymerase II"/>
    <property type="evidence" value="ECO:0007669"/>
    <property type="project" value="TreeGrafter"/>
</dbReference>
<dbReference type="EMBL" id="JAAQHG020000045">
    <property type="protein sequence ID" value="KAL1582734.1"/>
    <property type="molecule type" value="Genomic_DNA"/>
</dbReference>
<dbReference type="InterPro" id="IPR013083">
    <property type="entry name" value="Znf_RING/FYVE/PHD"/>
</dbReference>
<dbReference type="Pfam" id="PF00628">
    <property type="entry name" value="PHD"/>
    <property type="match status" value="2"/>
</dbReference>
<dbReference type="Gene3D" id="3.30.40.10">
    <property type="entry name" value="Zinc/RING finger domain, C3HC4 (zinc finger)"/>
    <property type="match status" value="2"/>
</dbReference>
<keyword evidence="2 4" id="KW-0863">Zinc-finger</keyword>
<reference evidence="7 8" key="1">
    <citation type="journal article" date="2020" name="Microbiol. Resour. Announc.">
        <title>Draft Genome Sequence of a Cladosporium Species Isolated from the Mesophotic Ascidian Didemnum maculosum.</title>
        <authorList>
            <person name="Gioti A."/>
            <person name="Siaperas R."/>
            <person name="Nikolaivits E."/>
            <person name="Le Goff G."/>
            <person name="Ouazzani J."/>
            <person name="Kotoulas G."/>
            <person name="Topakas E."/>
        </authorList>
    </citation>
    <scope>NUCLEOTIDE SEQUENCE [LARGE SCALE GENOMIC DNA]</scope>
    <source>
        <strain evidence="7 8">TM138-S3</strain>
    </source>
</reference>
<dbReference type="GeneID" id="96010049"/>
<evidence type="ECO:0000313" key="7">
    <source>
        <dbReference type="EMBL" id="KAL1582734.1"/>
    </source>
</evidence>
<proteinExistence type="predicted"/>
<evidence type="ECO:0000256" key="2">
    <source>
        <dbReference type="ARBA" id="ARBA00022771"/>
    </source>
</evidence>
<dbReference type="InterPro" id="IPR019786">
    <property type="entry name" value="Zinc_finger_PHD-type_CS"/>
</dbReference>
<evidence type="ECO:0000256" key="4">
    <source>
        <dbReference type="PROSITE-ProRule" id="PRU00146"/>
    </source>
</evidence>
<dbReference type="SUPFAM" id="SSF57903">
    <property type="entry name" value="FYVE/PHD zinc finger"/>
    <property type="match status" value="2"/>
</dbReference>
<accession>A0AB34KCY2</accession>
<dbReference type="CDD" id="cd15534">
    <property type="entry name" value="PHD2_PHF12_Rco1"/>
    <property type="match status" value="1"/>
</dbReference>
<feature type="compositionally biased region" description="Polar residues" evidence="5">
    <location>
        <begin position="498"/>
        <end position="507"/>
    </location>
</feature>
<feature type="compositionally biased region" description="Polar residues" evidence="5">
    <location>
        <begin position="348"/>
        <end position="366"/>
    </location>
</feature>
<dbReference type="InterPro" id="IPR019787">
    <property type="entry name" value="Znf_PHD-finger"/>
</dbReference>
<evidence type="ECO:0000259" key="6">
    <source>
        <dbReference type="PROSITE" id="PS50016"/>
    </source>
</evidence>
<feature type="compositionally biased region" description="Acidic residues" evidence="5">
    <location>
        <begin position="380"/>
        <end position="393"/>
    </location>
</feature>
<dbReference type="Proteomes" id="UP000803884">
    <property type="component" value="Unassembled WGS sequence"/>
</dbReference>
<dbReference type="PANTHER" id="PTHR47636">
    <property type="entry name" value="TRANSCRIPTIONAL REGULATORY PROTEIN RCO1"/>
    <property type="match status" value="1"/>
</dbReference>
<keyword evidence="3" id="KW-0862">Zinc</keyword>
<feature type="domain" description="PHD-type" evidence="6">
    <location>
        <begin position="582"/>
        <end position="632"/>
    </location>
</feature>
<dbReference type="RefSeq" id="XP_069225841.1">
    <property type="nucleotide sequence ID" value="XM_069377211.1"/>
</dbReference>
<dbReference type="PROSITE" id="PS50016">
    <property type="entry name" value="ZF_PHD_2"/>
    <property type="match status" value="2"/>
</dbReference>
<dbReference type="PANTHER" id="PTHR47636:SF1">
    <property type="entry name" value="TRANSCRIPTIONAL REGULATORY PROTEIN RCO1"/>
    <property type="match status" value="1"/>
</dbReference>
<evidence type="ECO:0000256" key="1">
    <source>
        <dbReference type="ARBA" id="ARBA00022723"/>
    </source>
</evidence>
<evidence type="ECO:0000256" key="3">
    <source>
        <dbReference type="ARBA" id="ARBA00022833"/>
    </source>
</evidence>
<feature type="domain" description="PHD-type" evidence="6">
    <location>
        <begin position="713"/>
        <end position="772"/>
    </location>
</feature>
<feature type="compositionally biased region" description="Basic residues" evidence="5">
    <location>
        <begin position="139"/>
        <end position="154"/>
    </location>
</feature>
<feature type="compositionally biased region" description="Basic and acidic residues" evidence="5">
    <location>
        <begin position="431"/>
        <end position="446"/>
    </location>
</feature>
<feature type="compositionally biased region" description="Basic and acidic residues" evidence="5">
    <location>
        <begin position="305"/>
        <end position="318"/>
    </location>
</feature>
<sequence length="994" mass="107966">MPSEGRRDARTTRDSDATGTGSRPQAKGKSTNGTLDGWVEPSLAAKPSFEDHGGAPYGVLEHMQPLGEPPSTRVRARVKGDGARKSMAGKGAAGLGLDAQETPEGTPGPQYSSQPADALPPLPPIAMDDEEDEDYAPGKKSKKKERAAKPRAAKRQSESAGPATETPPPGKGRGKGKRAADKAAHLAAEDAAWEVAKKSLLVDNVNQNKVYDARKLRIVVDEAKRRAEAVGKPAMGKAVEEIYQQSLSNTRLTWLLEAVLLQTANKEDMDEFHDYVRAAKEKLKEAEQKAGESTNGKQPLPVRTPAKEEKTSKVKEEAPAIPSTEKSELPRPKFSIKVKSPPKPTARNRPSQSEPMSSSPAKQQSADLDDNASELSELTELSEGEEMDQDDEDGSHNAISGRSSRVNGVKIKDQAAERGSLGVQSNNLKRSSADAEIHETEQDRALSAKKLKLSGSVQRDYDWQESHVRGSLTRGSRGAGTKSGGVVPPKITLHPGGNASTRGSRAVSTDAESPLSSPALSSRRSTPHVWKGPPKQTGKRAKTKTSPEKKNQHPYGGLSGAGGAGRDSPIGDDDNEELSENNDFCSSCGGSGFLLCCDGCDRAFHFTCLDPPIKEEASELNEPWYCFICVAKRPASIEQPERPAQGLFAPLLTSLNKSNPQTFQLPESVRNYFEGVATAKNGEFTEAVKPKTRRGGLDEKPDDFKLKDNKGNSVLCYACNKSSLGKRPIIGCDYCSQCWHLDCVNPPLANPPNRDHLGFKTGDWMCPLHADHELRQVETRLLKPARRVHIRKPRQAKTMQTALQRGLQNNGVIEIADDESDDSDSEFYEDDREPAIVYKMPAQGIKLDFIDKVKQTRVQDSQIERLSKRIKLDNAMNAPSALSQANFTRRSIREQQTALSLAQFANANPDLDLGGDQVENLVGALIAEAPSEVVDTITAAEGRKGLKTNGIKKSPSPSSSQHTETLSSEERRELEMLQELIKRKLEGAIPRCPA</sequence>
<comment type="caution">
    <text evidence="7">The sequence shown here is derived from an EMBL/GenBank/DDBJ whole genome shotgun (WGS) entry which is preliminary data.</text>
</comment>
<dbReference type="CDD" id="cd15535">
    <property type="entry name" value="PHD1_Rco1"/>
    <property type="match status" value="1"/>
</dbReference>
<dbReference type="AlphaFoldDB" id="A0AB34KCY2"/>